<keyword evidence="3" id="KW-0378">Hydrolase</keyword>
<evidence type="ECO:0000313" key="4">
    <source>
        <dbReference type="Proteomes" id="UP001515943"/>
    </source>
</evidence>
<dbReference type="InterPro" id="IPR050471">
    <property type="entry name" value="AB_hydrolase"/>
</dbReference>
<dbReference type="Pfam" id="PF12697">
    <property type="entry name" value="Abhydrolase_6"/>
    <property type="match status" value="1"/>
</dbReference>
<evidence type="ECO:0000259" key="2">
    <source>
        <dbReference type="Pfam" id="PF12697"/>
    </source>
</evidence>
<dbReference type="PANTHER" id="PTHR43433">
    <property type="entry name" value="HYDROLASE, ALPHA/BETA FOLD FAMILY PROTEIN"/>
    <property type="match status" value="1"/>
</dbReference>
<proteinExistence type="predicted"/>
<dbReference type="Gene3D" id="3.40.50.1820">
    <property type="entry name" value="alpha/beta hydrolase"/>
    <property type="match status" value="1"/>
</dbReference>
<feature type="domain" description="AB hydrolase-1" evidence="2">
    <location>
        <begin position="186"/>
        <end position="445"/>
    </location>
</feature>
<protein>
    <submittedName>
        <fullName evidence="3">Alpha/beta hydrolase</fullName>
    </submittedName>
</protein>
<comment type="caution">
    <text evidence="3">The sequence shown here is derived from an EMBL/GenBank/DDBJ whole genome shotgun (WGS) entry which is preliminary data.</text>
</comment>
<keyword evidence="4" id="KW-1185">Reference proteome</keyword>
<dbReference type="InterPro" id="IPR000073">
    <property type="entry name" value="AB_hydrolase_1"/>
</dbReference>
<name>A0ABX1FWH8_9PSEU</name>
<evidence type="ECO:0000256" key="1">
    <source>
        <dbReference type="SAM" id="MobiDB-lite"/>
    </source>
</evidence>
<feature type="region of interest" description="Disordered" evidence="1">
    <location>
        <begin position="1"/>
        <end position="88"/>
    </location>
</feature>
<dbReference type="Proteomes" id="UP001515943">
    <property type="component" value="Unassembled WGS sequence"/>
</dbReference>
<organism evidence="3 4">
    <name type="scientific">Lentzea indica</name>
    <dbReference type="NCBI Taxonomy" id="2604800"/>
    <lineage>
        <taxon>Bacteria</taxon>
        <taxon>Bacillati</taxon>
        <taxon>Actinomycetota</taxon>
        <taxon>Actinomycetes</taxon>
        <taxon>Pseudonocardiales</taxon>
        <taxon>Pseudonocardiaceae</taxon>
        <taxon>Lentzea</taxon>
    </lineage>
</organism>
<dbReference type="EMBL" id="VSRL01000325">
    <property type="protein sequence ID" value="NKE63184.1"/>
    <property type="molecule type" value="Genomic_DNA"/>
</dbReference>
<dbReference type="SUPFAM" id="SSF53474">
    <property type="entry name" value="alpha/beta-Hydrolases"/>
    <property type="match status" value="1"/>
</dbReference>
<dbReference type="InterPro" id="IPR029058">
    <property type="entry name" value="AB_hydrolase_fold"/>
</dbReference>
<dbReference type="GO" id="GO:0016787">
    <property type="term" value="F:hydrolase activity"/>
    <property type="evidence" value="ECO:0007669"/>
    <property type="project" value="UniProtKB-KW"/>
</dbReference>
<feature type="compositionally biased region" description="Basic and acidic residues" evidence="1">
    <location>
        <begin position="78"/>
        <end position="88"/>
    </location>
</feature>
<feature type="compositionally biased region" description="Low complexity" evidence="1">
    <location>
        <begin position="26"/>
        <end position="42"/>
    </location>
</feature>
<gene>
    <name evidence="3" type="ORF">FXN61_43260</name>
</gene>
<evidence type="ECO:0000313" key="3">
    <source>
        <dbReference type="EMBL" id="NKE63184.1"/>
    </source>
</evidence>
<sequence length="469" mass="50240">MDRADRHDSGTGAGRVRGRCPEGALRPDGGAPGRDAPPGGRACLHGPDRRGLRERRGPRGCGGRPVRRRAPGGADGDGVGRADRDDRLRDRVRDVPAAGAEDLHVKPVWKVVGWVGGALGAAVAGAAVAQTAKVSHERKKAIDSLADEPLGELRPDRESTVAADDGVPISVEEVDPGDGGEADITVVLVHGFALDRRCWHFQRRDLAELLDPRVHQVIYDQRSHGRSGRSSVEASTIEQLAHDLDAVIRSVVPEGPLVLVGHSMGGMTIMALAEQRPDLFAERVRGVALIGTAAGAVGGAGLPKSVLSRYNPVTLGVGRLAGVQPGLVEWVRKSAKSLTWSGIRTLAFGDRKVAPSLVDLMEKMINGTTVKVLTEFLETLGTHDRYKALAGLRHCEVLILSGDADKLTPFSHAERMAEEMPHATLVRAPGAGHMVMMEQADLVNDHLVALVERCATDRGESRKKWWRRA</sequence>
<accession>A0ABX1FWH8</accession>
<feature type="compositionally biased region" description="Basic and acidic residues" evidence="1">
    <location>
        <begin position="46"/>
        <end position="57"/>
    </location>
</feature>
<reference evidence="3 4" key="1">
    <citation type="submission" date="2019-08" db="EMBL/GenBank/DDBJ databases">
        <title>Lentzea from Indian Himalayas.</title>
        <authorList>
            <person name="Mandal S."/>
            <person name="Mallick Gupta A."/>
            <person name="Maiti P.K."/>
            <person name="Sarkar J."/>
            <person name="Mandal S."/>
        </authorList>
    </citation>
    <scope>NUCLEOTIDE SEQUENCE [LARGE SCALE GENOMIC DNA]</scope>
    <source>
        <strain evidence="3 4">PSKA42</strain>
    </source>
</reference>
<dbReference type="PANTHER" id="PTHR43433:SF1">
    <property type="entry name" value="BLL5160 PROTEIN"/>
    <property type="match status" value="1"/>
</dbReference>